<feature type="region of interest" description="Disordered" evidence="1">
    <location>
        <begin position="96"/>
        <end position="115"/>
    </location>
</feature>
<comment type="caution">
    <text evidence="2">The sequence shown here is derived from an EMBL/GenBank/DDBJ whole genome shotgun (WGS) entry which is preliminary data.</text>
</comment>
<evidence type="ECO:0000256" key="1">
    <source>
        <dbReference type="SAM" id="MobiDB-lite"/>
    </source>
</evidence>
<protein>
    <submittedName>
        <fullName evidence="2">Uncharacterized protein</fullName>
    </submittedName>
</protein>
<gene>
    <name evidence="2" type="ORF">V5799_027871</name>
</gene>
<sequence length="164" mass="18264">MVATDRHFNLYEYVPAAPSLDALRKQHHVRGFGYLGIRVQSSQGEMLRQHTRLLRNQVEVRASHIATGHVNQDARPEGIGGLLRFITPETLDSSYSAPLTDEPVGMPTKNRSRPSHVLTQDLNSMLKEMEVPDSALFLGLTSEEHLFDDDIATAAFKAVITTVQ</sequence>
<evidence type="ECO:0000313" key="2">
    <source>
        <dbReference type="EMBL" id="KAK8760862.1"/>
    </source>
</evidence>
<evidence type="ECO:0000313" key="3">
    <source>
        <dbReference type="Proteomes" id="UP001321473"/>
    </source>
</evidence>
<organism evidence="2 3">
    <name type="scientific">Amblyomma americanum</name>
    <name type="common">Lone star tick</name>
    <dbReference type="NCBI Taxonomy" id="6943"/>
    <lineage>
        <taxon>Eukaryota</taxon>
        <taxon>Metazoa</taxon>
        <taxon>Ecdysozoa</taxon>
        <taxon>Arthropoda</taxon>
        <taxon>Chelicerata</taxon>
        <taxon>Arachnida</taxon>
        <taxon>Acari</taxon>
        <taxon>Parasitiformes</taxon>
        <taxon>Ixodida</taxon>
        <taxon>Ixodoidea</taxon>
        <taxon>Ixodidae</taxon>
        <taxon>Amblyomminae</taxon>
        <taxon>Amblyomma</taxon>
    </lineage>
</organism>
<dbReference type="EMBL" id="JARKHS020031809">
    <property type="protein sequence ID" value="KAK8760862.1"/>
    <property type="molecule type" value="Genomic_DNA"/>
</dbReference>
<proteinExistence type="predicted"/>
<accession>A0AAQ4DEH2</accession>
<keyword evidence="3" id="KW-1185">Reference proteome</keyword>
<name>A0AAQ4DEH2_AMBAM</name>
<reference evidence="2 3" key="1">
    <citation type="journal article" date="2023" name="Arcadia Sci">
        <title>De novo assembly of a long-read Amblyomma americanum tick genome.</title>
        <authorList>
            <person name="Chou S."/>
            <person name="Poskanzer K.E."/>
            <person name="Rollins M."/>
            <person name="Thuy-Boun P.S."/>
        </authorList>
    </citation>
    <scope>NUCLEOTIDE SEQUENCE [LARGE SCALE GENOMIC DNA]</scope>
    <source>
        <strain evidence="2">F_SG_1</strain>
        <tissue evidence="2">Salivary glands</tissue>
    </source>
</reference>
<dbReference type="Proteomes" id="UP001321473">
    <property type="component" value="Unassembled WGS sequence"/>
</dbReference>
<dbReference type="AlphaFoldDB" id="A0AAQ4DEH2"/>